<organism evidence="1 2">
    <name type="scientific">Caerostris darwini</name>
    <dbReference type="NCBI Taxonomy" id="1538125"/>
    <lineage>
        <taxon>Eukaryota</taxon>
        <taxon>Metazoa</taxon>
        <taxon>Ecdysozoa</taxon>
        <taxon>Arthropoda</taxon>
        <taxon>Chelicerata</taxon>
        <taxon>Arachnida</taxon>
        <taxon>Araneae</taxon>
        <taxon>Araneomorphae</taxon>
        <taxon>Entelegynae</taxon>
        <taxon>Araneoidea</taxon>
        <taxon>Araneidae</taxon>
        <taxon>Caerostris</taxon>
    </lineage>
</organism>
<evidence type="ECO:0000313" key="1">
    <source>
        <dbReference type="EMBL" id="GIY42030.1"/>
    </source>
</evidence>
<accession>A0AAV4T6W1</accession>
<sequence length="96" mass="11142">MKEIWQPTSNLFVNCSTLEKAKIPYIQLNDIHFVHSELHTTVPGIDLKKAGLPTAQLNSETSGYDRRDVSIRGMNRRTQRRFAKIGSLQRWFRKAQ</sequence>
<proteinExistence type="predicted"/>
<protein>
    <submittedName>
        <fullName evidence="1">Uncharacterized protein</fullName>
    </submittedName>
</protein>
<evidence type="ECO:0000313" key="2">
    <source>
        <dbReference type="Proteomes" id="UP001054837"/>
    </source>
</evidence>
<comment type="caution">
    <text evidence="1">The sequence shown here is derived from an EMBL/GenBank/DDBJ whole genome shotgun (WGS) entry which is preliminary data.</text>
</comment>
<dbReference type="Proteomes" id="UP001054837">
    <property type="component" value="Unassembled WGS sequence"/>
</dbReference>
<reference evidence="1 2" key="1">
    <citation type="submission" date="2021-06" db="EMBL/GenBank/DDBJ databases">
        <title>Caerostris darwini draft genome.</title>
        <authorList>
            <person name="Kono N."/>
            <person name="Arakawa K."/>
        </authorList>
    </citation>
    <scope>NUCLEOTIDE SEQUENCE [LARGE SCALE GENOMIC DNA]</scope>
</reference>
<name>A0AAV4T6W1_9ARAC</name>
<dbReference type="AlphaFoldDB" id="A0AAV4T6W1"/>
<gene>
    <name evidence="1" type="ORF">CDAR_210301</name>
</gene>
<dbReference type="EMBL" id="BPLQ01009137">
    <property type="protein sequence ID" value="GIY42030.1"/>
    <property type="molecule type" value="Genomic_DNA"/>
</dbReference>
<keyword evidence="2" id="KW-1185">Reference proteome</keyword>